<keyword evidence="1" id="KW-0175">Coiled coil</keyword>
<reference evidence="2 3" key="2">
    <citation type="journal article" date="2019" name="G3 (Bethesda)">
        <title>Hybrid Assembly of the Genome of the Entomopathogenic Nematode Steinernema carpocapsae Identifies the X-Chromosome.</title>
        <authorList>
            <person name="Serra L."/>
            <person name="Macchietto M."/>
            <person name="Macias-Munoz A."/>
            <person name="McGill C.J."/>
            <person name="Rodriguez I.M."/>
            <person name="Rodriguez B."/>
            <person name="Murad R."/>
            <person name="Mortazavi A."/>
        </authorList>
    </citation>
    <scope>NUCLEOTIDE SEQUENCE [LARGE SCALE GENOMIC DNA]</scope>
    <source>
        <strain evidence="2 3">ALL</strain>
    </source>
</reference>
<evidence type="ECO:0000256" key="1">
    <source>
        <dbReference type="SAM" id="Coils"/>
    </source>
</evidence>
<keyword evidence="3" id="KW-1185">Reference proteome</keyword>
<protein>
    <submittedName>
        <fullName evidence="2">Uncharacterized protein</fullName>
    </submittedName>
</protein>
<dbReference type="EMBL" id="AZBU02000002">
    <property type="protein sequence ID" value="TKR95388.1"/>
    <property type="molecule type" value="Genomic_DNA"/>
</dbReference>
<feature type="coiled-coil region" evidence="1">
    <location>
        <begin position="245"/>
        <end position="272"/>
    </location>
</feature>
<evidence type="ECO:0000313" key="2">
    <source>
        <dbReference type="EMBL" id="TKR95388.1"/>
    </source>
</evidence>
<evidence type="ECO:0000313" key="3">
    <source>
        <dbReference type="Proteomes" id="UP000298663"/>
    </source>
</evidence>
<proteinExistence type="predicted"/>
<sequence>MPAESASADRAKREVVTARLEALRQAMDVFDAKLYSRPKLEICEEELARKHEVFMEKIGSLFTTDKEQRRRCEKPWKPVWKRFPKLEDLSEAEKFFRSLSRLLNRVTWGPRRFAQDLEELVELGERKSNFVQEIVLTIIEAAAKSFRFTTLFCGLLKLAVDRWLQSEVKTTVDSARKVGEVLMKRMNPRAEDEKLNAREMADYLRVLLTFTDCGFVTERRLRDLQRDYLKKQNCPRFGYHYVIGVHECKKSRESLEQRLNKLTCKIRNLKRKPLKTRLI</sequence>
<accession>A0A4U5PFX3</accession>
<organism evidence="2 3">
    <name type="scientific">Steinernema carpocapsae</name>
    <name type="common">Entomopathogenic nematode</name>
    <dbReference type="NCBI Taxonomy" id="34508"/>
    <lineage>
        <taxon>Eukaryota</taxon>
        <taxon>Metazoa</taxon>
        <taxon>Ecdysozoa</taxon>
        <taxon>Nematoda</taxon>
        <taxon>Chromadorea</taxon>
        <taxon>Rhabditida</taxon>
        <taxon>Tylenchina</taxon>
        <taxon>Panagrolaimomorpha</taxon>
        <taxon>Strongyloidoidea</taxon>
        <taxon>Steinernematidae</taxon>
        <taxon>Steinernema</taxon>
    </lineage>
</organism>
<reference evidence="2 3" key="1">
    <citation type="journal article" date="2015" name="Genome Biol.">
        <title>Comparative genomics of Steinernema reveals deeply conserved gene regulatory networks.</title>
        <authorList>
            <person name="Dillman A.R."/>
            <person name="Macchietto M."/>
            <person name="Porter C.F."/>
            <person name="Rogers A."/>
            <person name="Williams B."/>
            <person name="Antoshechkin I."/>
            <person name="Lee M.M."/>
            <person name="Goodwin Z."/>
            <person name="Lu X."/>
            <person name="Lewis E.E."/>
            <person name="Goodrich-Blair H."/>
            <person name="Stock S.P."/>
            <person name="Adams B.J."/>
            <person name="Sternberg P.W."/>
            <person name="Mortazavi A."/>
        </authorList>
    </citation>
    <scope>NUCLEOTIDE SEQUENCE [LARGE SCALE GENOMIC DNA]</scope>
    <source>
        <strain evidence="2 3">ALL</strain>
    </source>
</reference>
<comment type="caution">
    <text evidence="2">The sequence shown here is derived from an EMBL/GenBank/DDBJ whole genome shotgun (WGS) entry which is preliminary data.</text>
</comment>
<dbReference type="AlphaFoldDB" id="A0A4U5PFX3"/>
<gene>
    <name evidence="2" type="ORF">L596_009564</name>
</gene>
<name>A0A4U5PFX3_STECR</name>
<dbReference type="Proteomes" id="UP000298663">
    <property type="component" value="Unassembled WGS sequence"/>
</dbReference>